<dbReference type="Proteomes" id="UP000293360">
    <property type="component" value="Unassembled WGS sequence"/>
</dbReference>
<protein>
    <submittedName>
        <fullName evidence="3">Uncharacterized protein</fullName>
    </submittedName>
</protein>
<reference evidence="3 4" key="1">
    <citation type="submission" date="2018-06" db="EMBL/GenBank/DDBJ databases">
        <title>Complete Genomes of Monosporascus.</title>
        <authorList>
            <person name="Robinson A.J."/>
            <person name="Natvig D.O."/>
        </authorList>
    </citation>
    <scope>NUCLEOTIDE SEQUENCE [LARGE SCALE GENOMIC DNA]</scope>
    <source>
        <strain evidence="3 4">CBS 110550</strain>
    </source>
</reference>
<evidence type="ECO:0000256" key="1">
    <source>
        <dbReference type="SAM" id="MobiDB-lite"/>
    </source>
</evidence>
<comment type="caution">
    <text evidence="3">The sequence shown here is derived from an EMBL/GenBank/DDBJ whole genome shotgun (WGS) entry which is preliminary data.</text>
</comment>
<evidence type="ECO:0000313" key="3">
    <source>
        <dbReference type="EMBL" id="RYP11145.1"/>
    </source>
</evidence>
<accession>A0A4Q4TUD1</accession>
<organism evidence="3 4">
    <name type="scientific">Monosporascus ibericus</name>
    <dbReference type="NCBI Taxonomy" id="155417"/>
    <lineage>
        <taxon>Eukaryota</taxon>
        <taxon>Fungi</taxon>
        <taxon>Dikarya</taxon>
        <taxon>Ascomycota</taxon>
        <taxon>Pezizomycotina</taxon>
        <taxon>Sordariomycetes</taxon>
        <taxon>Xylariomycetidae</taxon>
        <taxon>Xylariales</taxon>
        <taxon>Xylariales incertae sedis</taxon>
        <taxon>Monosporascus</taxon>
    </lineage>
</organism>
<gene>
    <name evidence="3" type="ORF">DL764_000216</name>
</gene>
<sequence>MIIFPFDSDSELILRSLVSKESFDPDCIHYDFAAYGEDSICYSYFGSRLMELYEEVENPTPRGFVEKWLERKSGARYAMMATLVGVLMAVILGMLKGVASLVIKARSYIGIAQMRLASQILIWLTYFLVCPQRSPYAGGFVESDKDIGNVGHGYGMNGPGSDTGAGPLDRKPRRTWHYDTPRPT</sequence>
<keyword evidence="2" id="KW-1133">Transmembrane helix</keyword>
<dbReference type="EMBL" id="QJNU01000006">
    <property type="protein sequence ID" value="RYP11145.1"/>
    <property type="molecule type" value="Genomic_DNA"/>
</dbReference>
<feature type="compositionally biased region" description="Gly residues" evidence="1">
    <location>
        <begin position="152"/>
        <end position="163"/>
    </location>
</feature>
<name>A0A4Q4TUD1_9PEZI</name>
<dbReference type="AlphaFoldDB" id="A0A4Q4TUD1"/>
<keyword evidence="4" id="KW-1185">Reference proteome</keyword>
<dbReference type="STRING" id="155417.A0A4Q4TUD1"/>
<feature type="region of interest" description="Disordered" evidence="1">
    <location>
        <begin position="152"/>
        <end position="184"/>
    </location>
</feature>
<feature type="transmembrane region" description="Helical" evidence="2">
    <location>
        <begin position="77"/>
        <end position="95"/>
    </location>
</feature>
<proteinExistence type="predicted"/>
<keyword evidence="2" id="KW-0472">Membrane</keyword>
<evidence type="ECO:0000256" key="2">
    <source>
        <dbReference type="SAM" id="Phobius"/>
    </source>
</evidence>
<keyword evidence="2" id="KW-0812">Transmembrane</keyword>
<evidence type="ECO:0000313" key="4">
    <source>
        <dbReference type="Proteomes" id="UP000293360"/>
    </source>
</evidence>
<dbReference type="OrthoDB" id="5428890at2759"/>